<evidence type="ECO:0000256" key="1">
    <source>
        <dbReference type="SAM" id="Phobius"/>
    </source>
</evidence>
<keyword evidence="1" id="KW-1133">Transmembrane helix</keyword>
<dbReference type="Proteomes" id="UP001432322">
    <property type="component" value="Unassembled WGS sequence"/>
</dbReference>
<reference evidence="2" key="1">
    <citation type="submission" date="2023-10" db="EMBL/GenBank/DDBJ databases">
        <title>Genome assembly of Pristionchus species.</title>
        <authorList>
            <person name="Yoshida K."/>
            <person name="Sommer R.J."/>
        </authorList>
    </citation>
    <scope>NUCLEOTIDE SEQUENCE</scope>
    <source>
        <strain evidence="2">RS5133</strain>
    </source>
</reference>
<sequence>MTMVATAPLMDRVSLVVGVIVVEVDLVVGTWAWSARERGFLVRIALRRSEAARYPCSLQLPTAKNQDEDIGECCRTRCKKICQIYRCSGTTVLDET</sequence>
<protein>
    <recommendedName>
        <fullName evidence="4">Secreted protein</fullName>
    </recommendedName>
</protein>
<keyword evidence="1" id="KW-0812">Transmembrane</keyword>
<accession>A0AAV5WET7</accession>
<evidence type="ECO:0000313" key="3">
    <source>
        <dbReference type="Proteomes" id="UP001432322"/>
    </source>
</evidence>
<evidence type="ECO:0008006" key="4">
    <source>
        <dbReference type="Google" id="ProtNLM"/>
    </source>
</evidence>
<dbReference type="EMBL" id="BTSY01000005">
    <property type="protein sequence ID" value="GMT30544.1"/>
    <property type="molecule type" value="Genomic_DNA"/>
</dbReference>
<name>A0AAV5WET7_9BILA</name>
<keyword evidence="1" id="KW-0472">Membrane</keyword>
<gene>
    <name evidence="2" type="ORF">PFISCL1PPCAC_21841</name>
</gene>
<feature type="non-terminal residue" evidence="2">
    <location>
        <position position="96"/>
    </location>
</feature>
<dbReference type="AlphaFoldDB" id="A0AAV5WET7"/>
<evidence type="ECO:0000313" key="2">
    <source>
        <dbReference type="EMBL" id="GMT30544.1"/>
    </source>
</evidence>
<comment type="caution">
    <text evidence="2">The sequence shown here is derived from an EMBL/GenBank/DDBJ whole genome shotgun (WGS) entry which is preliminary data.</text>
</comment>
<organism evidence="2 3">
    <name type="scientific">Pristionchus fissidentatus</name>
    <dbReference type="NCBI Taxonomy" id="1538716"/>
    <lineage>
        <taxon>Eukaryota</taxon>
        <taxon>Metazoa</taxon>
        <taxon>Ecdysozoa</taxon>
        <taxon>Nematoda</taxon>
        <taxon>Chromadorea</taxon>
        <taxon>Rhabditida</taxon>
        <taxon>Rhabditina</taxon>
        <taxon>Diplogasteromorpha</taxon>
        <taxon>Diplogasteroidea</taxon>
        <taxon>Neodiplogasteridae</taxon>
        <taxon>Pristionchus</taxon>
    </lineage>
</organism>
<keyword evidence="3" id="KW-1185">Reference proteome</keyword>
<proteinExistence type="predicted"/>
<feature type="transmembrane region" description="Helical" evidence="1">
    <location>
        <begin position="12"/>
        <end position="33"/>
    </location>
</feature>